<keyword evidence="8" id="KW-1185">Reference proteome</keyword>
<evidence type="ECO:0000256" key="2">
    <source>
        <dbReference type="ARBA" id="ARBA00022692"/>
    </source>
</evidence>
<accession>A0A9X3IBJ1</accession>
<evidence type="ECO:0000256" key="5">
    <source>
        <dbReference type="SAM" id="Phobius"/>
    </source>
</evidence>
<feature type="domain" description="Methylamine utilisation protein MauE" evidence="6">
    <location>
        <begin position="10"/>
        <end position="135"/>
    </location>
</feature>
<name>A0A9X3IBJ1_9SPHI</name>
<dbReference type="Proteomes" id="UP001142592">
    <property type="component" value="Unassembled WGS sequence"/>
</dbReference>
<reference evidence="7" key="1">
    <citation type="submission" date="2022-11" db="EMBL/GenBank/DDBJ databases">
        <authorList>
            <person name="Graham C."/>
            <person name="Newman J.D."/>
        </authorList>
    </citation>
    <scope>NUCLEOTIDE SEQUENCE</scope>
    <source>
        <strain evidence="7">DSM 19486</strain>
    </source>
</reference>
<gene>
    <name evidence="7" type="ORF">OQZ29_22130</name>
</gene>
<evidence type="ECO:0000256" key="3">
    <source>
        <dbReference type="ARBA" id="ARBA00022989"/>
    </source>
</evidence>
<keyword evidence="4 5" id="KW-0472">Membrane</keyword>
<evidence type="ECO:0000313" key="8">
    <source>
        <dbReference type="Proteomes" id="UP001142592"/>
    </source>
</evidence>
<dbReference type="AlphaFoldDB" id="A0A9X3IBJ1"/>
<keyword evidence="2 5" id="KW-0812">Transmembrane</keyword>
<keyword evidence="3 5" id="KW-1133">Transmembrane helix</keyword>
<dbReference type="InterPro" id="IPR009908">
    <property type="entry name" value="Methylamine_util_MauE"/>
</dbReference>
<feature type="transmembrane region" description="Helical" evidence="5">
    <location>
        <begin position="78"/>
        <end position="101"/>
    </location>
</feature>
<feature type="transmembrane region" description="Helical" evidence="5">
    <location>
        <begin position="113"/>
        <end position="135"/>
    </location>
</feature>
<comment type="subcellular location">
    <subcellularLocation>
        <location evidence="1">Membrane</location>
        <topology evidence="1">Multi-pass membrane protein</topology>
    </subcellularLocation>
</comment>
<evidence type="ECO:0000256" key="1">
    <source>
        <dbReference type="ARBA" id="ARBA00004141"/>
    </source>
</evidence>
<dbReference type="GO" id="GO:0016020">
    <property type="term" value="C:membrane"/>
    <property type="evidence" value="ECO:0007669"/>
    <property type="project" value="UniProtKB-SubCell"/>
</dbReference>
<proteinExistence type="predicted"/>
<dbReference type="EMBL" id="JAPJUH010000008">
    <property type="protein sequence ID" value="MCX3267475.1"/>
    <property type="molecule type" value="Genomic_DNA"/>
</dbReference>
<evidence type="ECO:0000313" key="7">
    <source>
        <dbReference type="EMBL" id="MCX3267475.1"/>
    </source>
</evidence>
<feature type="transmembrane region" description="Helical" evidence="5">
    <location>
        <begin position="53"/>
        <end position="71"/>
    </location>
</feature>
<organism evidence="7 8">
    <name type="scientific">Pedobacter agri</name>
    <dbReference type="NCBI Taxonomy" id="454586"/>
    <lineage>
        <taxon>Bacteria</taxon>
        <taxon>Pseudomonadati</taxon>
        <taxon>Bacteroidota</taxon>
        <taxon>Sphingobacteriia</taxon>
        <taxon>Sphingobacteriales</taxon>
        <taxon>Sphingobacteriaceae</taxon>
        <taxon>Pedobacter</taxon>
    </lineage>
</organism>
<dbReference type="Pfam" id="PF07291">
    <property type="entry name" value="MauE"/>
    <property type="match status" value="1"/>
</dbReference>
<dbReference type="GO" id="GO:0030416">
    <property type="term" value="P:methylamine metabolic process"/>
    <property type="evidence" value="ECO:0007669"/>
    <property type="project" value="InterPro"/>
</dbReference>
<comment type="caution">
    <text evidence="7">The sequence shown here is derived from an EMBL/GenBank/DDBJ whole genome shotgun (WGS) entry which is preliminary data.</text>
</comment>
<evidence type="ECO:0000256" key="4">
    <source>
        <dbReference type="ARBA" id="ARBA00023136"/>
    </source>
</evidence>
<sequence length="146" mass="16019">MKPITFQKQHLISLGYALLILLWSYTGLSKLTDQAAFEKQVITLLSVSHPEPISIGIPILEVLTAFSLVWNRTRVPGLYLSLLLITVFTAYVALVIAGYFGPAPCSCGGIIAALSWKAHLIVNISILSLVLYLLFHQNRKEAAVTP</sequence>
<evidence type="ECO:0000259" key="6">
    <source>
        <dbReference type="Pfam" id="PF07291"/>
    </source>
</evidence>
<dbReference type="RefSeq" id="WP_010601499.1">
    <property type="nucleotide sequence ID" value="NZ_JAPJUH010000008.1"/>
</dbReference>
<protein>
    <recommendedName>
        <fullName evidence="6">Methylamine utilisation protein MauE domain-containing protein</fullName>
    </recommendedName>
</protein>